<sequence length="301" mass="32586">MTVSSRWIPLILVGSSLLAQVPPPPPPPPAPPAPPAPMIGVDMPSGSRTEQRTEKLISGSKLWVKNRNGGIRVTGWDKEEVALTAQIRDSAKRRVDLVLQRKGQDLDIEAVFQQPSWTFGFYVSPRCEMTLQVPRRVLGYFRTTNGTVAAENLDGYARCEATNGSIHVSRIRGEVHVDTTNGPIEARSLDARIKGSTTNGSITVEDVLGGIHLETTNGRITARNLDGWGEGIHLESTNGSIEVDLGKATGDLVAENSNGALELKVANAQVIEQTKHNAHLKVPGRSQSIRLETTNGSIRVR</sequence>
<feature type="signal peptide" evidence="2">
    <location>
        <begin position="1"/>
        <end position="19"/>
    </location>
</feature>
<feature type="domain" description="DUF4097" evidence="3">
    <location>
        <begin position="74"/>
        <end position="300"/>
    </location>
</feature>
<dbReference type="RefSeq" id="WP_285573160.1">
    <property type="nucleotide sequence ID" value="NZ_BSDE01000002.1"/>
</dbReference>
<proteinExistence type="predicted"/>
<evidence type="ECO:0000256" key="1">
    <source>
        <dbReference type="SAM" id="MobiDB-lite"/>
    </source>
</evidence>
<evidence type="ECO:0000256" key="2">
    <source>
        <dbReference type="SAM" id="SignalP"/>
    </source>
</evidence>
<evidence type="ECO:0000313" key="5">
    <source>
        <dbReference type="Proteomes" id="UP001165069"/>
    </source>
</evidence>
<evidence type="ECO:0000313" key="4">
    <source>
        <dbReference type="EMBL" id="GLH72902.1"/>
    </source>
</evidence>
<keyword evidence="2" id="KW-0732">Signal</keyword>
<accession>A0ABQ5QE37</accession>
<evidence type="ECO:0000259" key="3">
    <source>
        <dbReference type="Pfam" id="PF13349"/>
    </source>
</evidence>
<feature type="compositionally biased region" description="Pro residues" evidence="1">
    <location>
        <begin position="22"/>
        <end position="37"/>
    </location>
</feature>
<dbReference type="EMBL" id="BSDE01000002">
    <property type="protein sequence ID" value="GLH72902.1"/>
    <property type="molecule type" value="Genomic_DNA"/>
</dbReference>
<dbReference type="InterPro" id="IPR025164">
    <property type="entry name" value="Toastrack_DUF4097"/>
</dbReference>
<feature type="chain" id="PRO_5045557453" description="DUF4097 domain-containing protein" evidence="2">
    <location>
        <begin position="20"/>
        <end position="301"/>
    </location>
</feature>
<dbReference type="Proteomes" id="UP001165069">
    <property type="component" value="Unassembled WGS sequence"/>
</dbReference>
<gene>
    <name evidence="4" type="ORF">GETHLI_14040</name>
</gene>
<feature type="region of interest" description="Disordered" evidence="1">
    <location>
        <begin position="22"/>
        <end position="51"/>
    </location>
</feature>
<reference evidence="4 5" key="1">
    <citation type="journal article" date="2023" name="Antonie Van Leeuwenhoek">
        <title>Mesoterricola silvestris gen. nov., sp. nov., Mesoterricola sediminis sp. nov., Geothrix oryzae sp. nov., Geothrix edaphica sp. nov., Geothrix rubra sp. nov., and Geothrix limicola sp. nov., six novel members of Acidobacteriota isolated from soils.</title>
        <authorList>
            <person name="Itoh H."/>
            <person name="Sugisawa Y."/>
            <person name="Mise K."/>
            <person name="Xu Z."/>
            <person name="Kuniyasu M."/>
            <person name="Ushijima N."/>
            <person name="Kawano K."/>
            <person name="Kobayashi E."/>
            <person name="Shiratori Y."/>
            <person name="Masuda Y."/>
            <person name="Senoo K."/>
        </authorList>
    </citation>
    <scope>NUCLEOTIDE SEQUENCE [LARGE SCALE GENOMIC DNA]</scope>
    <source>
        <strain evidence="4 5">Red804</strain>
    </source>
</reference>
<protein>
    <recommendedName>
        <fullName evidence="3">DUF4097 domain-containing protein</fullName>
    </recommendedName>
</protein>
<name>A0ABQ5QE37_9BACT</name>
<keyword evidence="5" id="KW-1185">Reference proteome</keyword>
<dbReference type="Pfam" id="PF13349">
    <property type="entry name" value="DUF4097"/>
    <property type="match status" value="1"/>
</dbReference>
<organism evidence="4 5">
    <name type="scientific">Geothrix limicola</name>
    <dbReference type="NCBI Taxonomy" id="2927978"/>
    <lineage>
        <taxon>Bacteria</taxon>
        <taxon>Pseudomonadati</taxon>
        <taxon>Acidobacteriota</taxon>
        <taxon>Holophagae</taxon>
        <taxon>Holophagales</taxon>
        <taxon>Holophagaceae</taxon>
        <taxon>Geothrix</taxon>
    </lineage>
</organism>
<comment type="caution">
    <text evidence="4">The sequence shown here is derived from an EMBL/GenBank/DDBJ whole genome shotgun (WGS) entry which is preliminary data.</text>
</comment>